<protein>
    <submittedName>
        <fullName evidence="1">Uncharacterized protein</fullName>
    </submittedName>
</protein>
<gene>
    <name evidence="1" type="ORF">HWI92_02490</name>
</gene>
<dbReference type="RefSeq" id="WP_204660628.1">
    <property type="nucleotide sequence ID" value="NZ_CP056775.1"/>
</dbReference>
<evidence type="ECO:0000313" key="2">
    <source>
        <dbReference type="Proteomes" id="UP000612680"/>
    </source>
</evidence>
<proteinExistence type="predicted"/>
<sequence length="96" mass="11400">MKHEKEITLETGRAIKIIMEGSPVQEQQDLQIDLDVLIKDPKDKTFHRPIENTHPKYWKLKSMDERQSKLMQIKYSGLPDKQIRKALKEFLQMLPN</sequence>
<keyword evidence="2" id="KW-1185">Reference proteome</keyword>
<evidence type="ECO:0000313" key="1">
    <source>
        <dbReference type="EMBL" id="QRQ99864.1"/>
    </source>
</evidence>
<dbReference type="EMBL" id="CP056775">
    <property type="protein sequence ID" value="QRQ99864.1"/>
    <property type="molecule type" value="Genomic_DNA"/>
</dbReference>
<name>A0ABX7I1Y5_9BACT</name>
<organism evidence="1 2">
    <name type="scientific">Dyadobacter sandarakinus</name>
    <dbReference type="NCBI Taxonomy" id="2747268"/>
    <lineage>
        <taxon>Bacteria</taxon>
        <taxon>Pseudomonadati</taxon>
        <taxon>Bacteroidota</taxon>
        <taxon>Cytophagia</taxon>
        <taxon>Cytophagales</taxon>
        <taxon>Spirosomataceae</taxon>
        <taxon>Dyadobacter</taxon>
    </lineage>
</organism>
<accession>A0ABX7I1Y5</accession>
<dbReference type="Proteomes" id="UP000612680">
    <property type="component" value="Chromosome"/>
</dbReference>
<reference evidence="1 2" key="1">
    <citation type="submission" date="2020-06" db="EMBL/GenBank/DDBJ databases">
        <title>Dyadobacter sandarakinus sp. nov., isolated from the soil of the Arctic Yellow River Station.</title>
        <authorList>
            <person name="Zhang Y."/>
            <person name="Peng F."/>
        </authorList>
    </citation>
    <scope>NUCLEOTIDE SEQUENCE [LARGE SCALE GENOMIC DNA]</scope>
    <source>
        <strain evidence="1 2">Q3-56</strain>
    </source>
</reference>